<evidence type="ECO:0000313" key="8">
    <source>
        <dbReference type="Proteomes" id="UP001523550"/>
    </source>
</evidence>
<dbReference type="EMBL" id="JALJYF010000001">
    <property type="protein sequence ID" value="MCP1727393.1"/>
    <property type="molecule type" value="Genomic_DNA"/>
</dbReference>
<comment type="subunit">
    <text evidence="3">Homodimer.</text>
</comment>
<name>A0ABT1G7V3_9GAMM</name>
<dbReference type="Gene3D" id="3.40.50.620">
    <property type="entry name" value="HUPs"/>
    <property type="match status" value="1"/>
</dbReference>
<dbReference type="PRINTS" id="PR01438">
    <property type="entry name" value="UNVRSLSTRESS"/>
</dbReference>
<keyword evidence="8" id="KW-1185">Reference proteome</keyword>
<evidence type="ECO:0000313" key="7">
    <source>
        <dbReference type="EMBL" id="MCP1727393.1"/>
    </source>
</evidence>
<evidence type="ECO:0000256" key="4">
    <source>
        <dbReference type="ARBA" id="ARBA00022490"/>
    </source>
</evidence>
<evidence type="ECO:0000256" key="1">
    <source>
        <dbReference type="ARBA" id="ARBA00004496"/>
    </source>
</evidence>
<comment type="caution">
    <text evidence="7">The sequence shown here is derived from an EMBL/GenBank/DDBJ whole genome shotgun (WGS) entry which is preliminary data.</text>
</comment>
<evidence type="ECO:0000256" key="2">
    <source>
        <dbReference type="ARBA" id="ARBA00008791"/>
    </source>
</evidence>
<sequence>MSLYQHILVATDLTEESDQVLSRAMALADTAGSAISLLHVVEYVPVDPAGEALLPPPVDMEEELLASAREKLSELVQRAGAHPRQSLVEIGQTKAEIKRIAGEIEADLIVLGSRERHGLALLMGSTERSVVHNAPCDVLAVRLR</sequence>
<protein>
    <recommendedName>
        <fullName evidence="5">Universal stress protein</fullName>
    </recommendedName>
</protein>
<dbReference type="PIRSF" id="PIRSF006276">
    <property type="entry name" value="UspA"/>
    <property type="match status" value="1"/>
</dbReference>
<accession>A0ABT1G7V3</accession>
<reference evidence="7 8" key="1">
    <citation type="submission" date="2022-03" db="EMBL/GenBank/DDBJ databases">
        <title>Genomic Encyclopedia of Type Strains, Phase III (KMG-III): the genomes of soil and plant-associated and newly described type strains.</title>
        <authorList>
            <person name="Whitman W."/>
        </authorList>
    </citation>
    <scope>NUCLEOTIDE SEQUENCE [LARGE SCALE GENOMIC DNA]</scope>
    <source>
        <strain evidence="7 8">BSker1</strain>
    </source>
</reference>
<comment type="similarity">
    <text evidence="2 5">Belongs to the universal stress protein A family.</text>
</comment>
<dbReference type="Proteomes" id="UP001523550">
    <property type="component" value="Unassembled WGS sequence"/>
</dbReference>
<dbReference type="InterPro" id="IPR006015">
    <property type="entry name" value="Universal_stress_UspA"/>
</dbReference>
<comment type="subcellular location">
    <subcellularLocation>
        <location evidence="1 5">Cytoplasm</location>
    </subcellularLocation>
</comment>
<evidence type="ECO:0000256" key="3">
    <source>
        <dbReference type="ARBA" id="ARBA00011738"/>
    </source>
</evidence>
<evidence type="ECO:0000259" key="6">
    <source>
        <dbReference type="Pfam" id="PF00582"/>
    </source>
</evidence>
<organism evidence="7 8">
    <name type="scientific">Natronospira proteinivora</name>
    <dbReference type="NCBI Taxonomy" id="1807133"/>
    <lineage>
        <taxon>Bacteria</taxon>
        <taxon>Pseudomonadati</taxon>
        <taxon>Pseudomonadota</taxon>
        <taxon>Gammaproteobacteria</taxon>
        <taxon>Natronospirales</taxon>
        <taxon>Natronospiraceae</taxon>
        <taxon>Natronospira</taxon>
    </lineage>
</organism>
<evidence type="ECO:0000256" key="5">
    <source>
        <dbReference type="PIRNR" id="PIRNR006276"/>
    </source>
</evidence>
<dbReference type="RefSeq" id="WP_253447250.1">
    <property type="nucleotide sequence ID" value="NZ_JALJYF010000001.1"/>
</dbReference>
<dbReference type="Pfam" id="PF00582">
    <property type="entry name" value="Usp"/>
    <property type="match status" value="1"/>
</dbReference>
<gene>
    <name evidence="7" type="ORF">J2T60_001358</name>
</gene>
<dbReference type="InterPro" id="IPR006016">
    <property type="entry name" value="UspA"/>
</dbReference>
<dbReference type="PANTHER" id="PTHR46268">
    <property type="entry name" value="STRESS RESPONSE PROTEIN NHAX"/>
    <property type="match status" value="1"/>
</dbReference>
<dbReference type="PANTHER" id="PTHR46268:SF23">
    <property type="entry name" value="UNIVERSAL STRESS PROTEIN A-RELATED"/>
    <property type="match status" value="1"/>
</dbReference>
<proteinExistence type="inferred from homology"/>
<dbReference type="SUPFAM" id="SSF52402">
    <property type="entry name" value="Adenine nucleotide alpha hydrolases-like"/>
    <property type="match status" value="1"/>
</dbReference>
<keyword evidence="4 5" id="KW-0963">Cytoplasm</keyword>
<feature type="domain" description="UspA" evidence="6">
    <location>
        <begin position="4"/>
        <end position="142"/>
    </location>
</feature>
<dbReference type="InterPro" id="IPR014729">
    <property type="entry name" value="Rossmann-like_a/b/a_fold"/>
</dbReference>